<evidence type="ECO:0000256" key="3">
    <source>
        <dbReference type="ARBA" id="ARBA00022691"/>
    </source>
</evidence>
<evidence type="ECO:0000256" key="2">
    <source>
        <dbReference type="ARBA" id="ARBA00022679"/>
    </source>
</evidence>
<dbReference type="PANTHER" id="PTHR10629">
    <property type="entry name" value="CYTOSINE-SPECIFIC METHYLTRANSFERASE"/>
    <property type="match status" value="1"/>
</dbReference>
<keyword evidence="6" id="KW-1185">Reference proteome</keyword>
<sequence>MANKKYTFIDLFAGCGGLSEGFLQSGHYEGLAHVEWESPMVNTLRQRLVDKWNHSADEAKKRVVKFDVQKTDELIHGQWTDETKKLYEAENHQDFVNNGLVGLVGKHTVDLIIGGPPCQAYSIAGRAQDPNSMKDDYRNYLFESFVKIVDYFKPKLFVFENVPGLLSACPGDRPVRERIYEAFKAINYEIRTPESLKNSVYCAEDFDVPQKRNRIIIIGTKVGGDLSVEELYESLTEHKSKLLHKTVRDAIGYMPKLYPLEKVIKIGRSQVSHQAKGENNVDMHYSRYHGERDQRLFKEWLANDMNKCSQKEKMDFYTKITGHTSNHIKYRNIEWDKPSPTVVAHLNKDGYMFIHPDVEQLRSITIREAALLQTFPMDFKFVGSNPYCFKMIGNAVPVNFAKGIAEAMYSVLISKEQ</sequence>
<dbReference type="InterPro" id="IPR050390">
    <property type="entry name" value="C5-Methyltransferase"/>
</dbReference>
<dbReference type="Proteomes" id="UP000812077">
    <property type="component" value="Unassembled WGS sequence"/>
</dbReference>
<dbReference type="InterPro" id="IPR018117">
    <property type="entry name" value="C5_DNA_meth_AS"/>
</dbReference>
<dbReference type="RefSeq" id="WP_219434256.1">
    <property type="nucleotide sequence ID" value="NZ_JAHXCP010000040.1"/>
</dbReference>
<protein>
    <submittedName>
        <fullName evidence="5">DNA cytosine methyltransferase</fullName>
    </submittedName>
</protein>
<dbReference type="GO" id="GO:0032259">
    <property type="term" value="P:methylation"/>
    <property type="evidence" value="ECO:0007669"/>
    <property type="project" value="UniProtKB-KW"/>
</dbReference>
<dbReference type="PROSITE" id="PS51679">
    <property type="entry name" value="SAM_MT_C5"/>
    <property type="match status" value="1"/>
</dbReference>
<keyword evidence="3 4" id="KW-0949">S-adenosyl-L-methionine</keyword>
<reference evidence="5 6" key="1">
    <citation type="submission" date="2021-07" db="EMBL/GenBank/DDBJ databases">
        <title>Genomic diversity and antimicrobial resistance of Prevotella spp. isolated from chronic lung disease airways.</title>
        <authorList>
            <person name="Webb K.A."/>
            <person name="Olagoke O.S."/>
            <person name="Baird T."/>
            <person name="Neill J."/>
            <person name="Pham A."/>
            <person name="Wells T.J."/>
            <person name="Ramsay K.A."/>
            <person name="Bell S.C."/>
            <person name="Sarovich D.S."/>
            <person name="Price E.P."/>
        </authorList>
    </citation>
    <scope>NUCLEOTIDE SEQUENCE [LARGE SCALE GENOMIC DNA]</scope>
    <source>
        <strain evidence="5 6">SCHI0027.S.6</strain>
    </source>
</reference>
<dbReference type="NCBIfam" id="TIGR00675">
    <property type="entry name" value="dcm"/>
    <property type="match status" value="1"/>
</dbReference>
<dbReference type="EMBL" id="JAHXCP010000040">
    <property type="protein sequence ID" value="MBW4755910.1"/>
    <property type="molecule type" value="Genomic_DNA"/>
</dbReference>
<gene>
    <name evidence="5" type="ORF">KZO77_12940</name>
</gene>
<dbReference type="InterPro" id="IPR001525">
    <property type="entry name" value="C5_MeTfrase"/>
</dbReference>
<organism evidence="5 6">
    <name type="scientific">Prevotella melaninogenica</name>
    <dbReference type="NCBI Taxonomy" id="28132"/>
    <lineage>
        <taxon>Bacteria</taxon>
        <taxon>Pseudomonadati</taxon>
        <taxon>Bacteroidota</taxon>
        <taxon>Bacteroidia</taxon>
        <taxon>Bacteroidales</taxon>
        <taxon>Prevotellaceae</taxon>
        <taxon>Prevotella</taxon>
    </lineage>
</organism>
<dbReference type="GO" id="GO:0008168">
    <property type="term" value="F:methyltransferase activity"/>
    <property type="evidence" value="ECO:0007669"/>
    <property type="project" value="UniProtKB-KW"/>
</dbReference>
<dbReference type="PROSITE" id="PS00094">
    <property type="entry name" value="C5_MTASE_1"/>
    <property type="match status" value="1"/>
</dbReference>
<keyword evidence="2 4" id="KW-0808">Transferase</keyword>
<keyword evidence="1 4" id="KW-0489">Methyltransferase</keyword>
<accession>A0ABS6Y8S2</accession>
<evidence type="ECO:0000313" key="6">
    <source>
        <dbReference type="Proteomes" id="UP000812077"/>
    </source>
</evidence>
<dbReference type="Pfam" id="PF00145">
    <property type="entry name" value="DNA_methylase"/>
    <property type="match status" value="2"/>
</dbReference>
<evidence type="ECO:0000256" key="1">
    <source>
        <dbReference type="ARBA" id="ARBA00022603"/>
    </source>
</evidence>
<dbReference type="PANTHER" id="PTHR10629:SF52">
    <property type="entry name" value="DNA (CYTOSINE-5)-METHYLTRANSFERASE 1"/>
    <property type="match status" value="1"/>
</dbReference>
<feature type="active site" evidence="4">
    <location>
        <position position="118"/>
    </location>
</feature>
<proteinExistence type="inferred from homology"/>
<comment type="caution">
    <text evidence="5">The sequence shown here is derived from an EMBL/GenBank/DDBJ whole genome shotgun (WGS) entry which is preliminary data.</text>
</comment>
<name>A0ABS6Y8S2_9BACT</name>
<evidence type="ECO:0000313" key="5">
    <source>
        <dbReference type="EMBL" id="MBW4755910.1"/>
    </source>
</evidence>
<evidence type="ECO:0000256" key="4">
    <source>
        <dbReference type="PROSITE-ProRule" id="PRU01016"/>
    </source>
</evidence>
<comment type="similarity">
    <text evidence="4">Belongs to the class I-like SAM-binding methyltransferase superfamily. C5-methyltransferase family.</text>
</comment>